<dbReference type="AlphaFoldDB" id="A0A561VCG0"/>
<dbReference type="GO" id="GO:0016020">
    <property type="term" value="C:membrane"/>
    <property type="evidence" value="ECO:0007669"/>
    <property type="project" value="UniProtKB-SubCell"/>
</dbReference>
<feature type="transmembrane region" description="Helical" evidence="5">
    <location>
        <begin position="75"/>
        <end position="106"/>
    </location>
</feature>
<evidence type="ECO:0000256" key="1">
    <source>
        <dbReference type="ARBA" id="ARBA00004141"/>
    </source>
</evidence>
<sequence>MPIKLRHRVRLRPRSVGRRLRRAALPAAEATAAAVLAWVVAGRVLGHAAPVFAPSAALIVLGESRGRRMRQSVEIMLGVAAGVLVAELAVTILGGGTGAIVAVLVLATAPMMAAGASSTLVVQAAASALYLVAVAAPHGDPMPFRFAEALIGGLVALATSQFVAARNPLAPLVAEARRTFAGLAGLLEDIGAALQRGDEPAAEAALDRAHRMHDCAERMRATVRAAGETLRLRVRRRRRLGQIREVEATTHQLDHVVGNVGVLARNAVTVTRLHAAVPAQLSQAVQALAAAVRAAGEALANDLSGHDDPARHAGAAEDSALTAVRIAAELLASGPPLPLAMIIGQIRLTAVDLLRGIGHDHDAVRGRVDEALGLS</sequence>
<protein>
    <submittedName>
        <fullName evidence="7">Fusaric acid resistance family protein</fullName>
    </submittedName>
</protein>
<keyword evidence="8" id="KW-1185">Reference proteome</keyword>
<proteinExistence type="predicted"/>
<dbReference type="Pfam" id="PF13515">
    <property type="entry name" value="FUSC_2"/>
    <property type="match status" value="1"/>
</dbReference>
<evidence type="ECO:0000313" key="7">
    <source>
        <dbReference type="EMBL" id="TWG09296.1"/>
    </source>
</evidence>
<dbReference type="InterPro" id="IPR049453">
    <property type="entry name" value="Memb_transporter_dom"/>
</dbReference>
<feature type="transmembrane region" description="Helical" evidence="5">
    <location>
        <begin position="20"/>
        <end position="39"/>
    </location>
</feature>
<feature type="domain" description="Integral membrane bound transporter" evidence="6">
    <location>
        <begin position="37"/>
        <end position="158"/>
    </location>
</feature>
<keyword evidence="2 5" id="KW-0812">Transmembrane</keyword>
<dbReference type="EMBL" id="VIWY01000008">
    <property type="protein sequence ID" value="TWG09296.1"/>
    <property type="molecule type" value="Genomic_DNA"/>
</dbReference>
<comment type="subcellular location">
    <subcellularLocation>
        <location evidence="1">Membrane</location>
        <topology evidence="1">Multi-pass membrane protein</topology>
    </subcellularLocation>
</comment>
<evidence type="ECO:0000313" key="8">
    <source>
        <dbReference type="Proteomes" id="UP000320239"/>
    </source>
</evidence>
<gene>
    <name evidence="7" type="ORF">FHX34_10811</name>
</gene>
<feature type="transmembrane region" description="Helical" evidence="5">
    <location>
        <begin position="112"/>
        <end position="134"/>
    </location>
</feature>
<evidence type="ECO:0000259" key="6">
    <source>
        <dbReference type="Pfam" id="PF13515"/>
    </source>
</evidence>
<dbReference type="Proteomes" id="UP000320239">
    <property type="component" value="Unassembled WGS sequence"/>
</dbReference>
<accession>A0A561VCG0</accession>
<organism evidence="7 8">
    <name type="scientific">Actinoplanes teichomyceticus</name>
    <dbReference type="NCBI Taxonomy" id="1867"/>
    <lineage>
        <taxon>Bacteria</taxon>
        <taxon>Bacillati</taxon>
        <taxon>Actinomycetota</taxon>
        <taxon>Actinomycetes</taxon>
        <taxon>Micromonosporales</taxon>
        <taxon>Micromonosporaceae</taxon>
        <taxon>Actinoplanes</taxon>
    </lineage>
</organism>
<comment type="caution">
    <text evidence="7">The sequence shown here is derived from an EMBL/GenBank/DDBJ whole genome shotgun (WGS) entry which is preliminary data.</text>
</comment>
<keyword evidence="3 5" id="KW-1133">Transmembrane helix</keyword>
<name>A0A561VCG0_ACTTI</name>
<reference evidence="7 8" key="1">
    <citation type="submission" date="2019-06" db="EMBL/GenBank/DDBJ databases">
        <title>Sequencing the genomes of 1000 actinobacteria strains.</title>
        <authorList>
            <person name="Klenk H.-P."/>
        </authorList>
    </citation>
    <scope>NUCLEOTIDE SEQUENCE [LARGE SCALE GENOMIC DNA]</scope>
    <source>
        <strain evidence="7 8">DSM 43866</strain>
    </source>
</reference>
<evidence type="ECO:0000256" key="4">
    <source>
        <dbReference type="ARBA" id="ARBA00023136"/>
    </source>
</evidence>
<evidence type="ECO:0000256" key="3">
    <source>
        <dbReference type="ARBA" id="ARBA00022989"/>
    </source>
</evidence>
<keyword evidence="4 5" id="KW-0472">Membrane</keyword>
<evidence type="ECO:0000256" key="2">
    <source>
        <dbReference type="ARBA" id="ARBA00022692"/>
    </source>
</evidence>
<evidence type="ECO:0000256" key="5">
    <source>
        <dbReference type="SAM" id="Phobius"/>
    </source>
</evidence>